<evidence type="ECO:0000313" key="1">
    <source>
        <dbReference type="EMBL" id="TWU58766.1"/>
    </source>
</evidence>
<reference evidence="1 2" key="1">
    <citation type="submission" date="2019-02" db="EMBL/GenBank/DDBJ databases">
        <title>Deep-cultivation of Planctomycetes and their phenomic and genomic characterization uncovers novel biology.</title>
        <authorList>
            <person name="Wiegand S."/>
            <person name="Jogler M."/>
            <person name="Boedeker C."/>
            <person name="Pinto D."/>
            <person name="Vollmers J."/>
            <person name="Rivas-Marin E."/>
            <person name="Kohn T."/>
            <person name="Peeters S.H."/>
            <person name="Heuer A."/>
            <person name="Rast P."/>
            <person name="Oberbeckmann S."/>
            <person name="Bunk B."/>
            <person name="Jeske O."/>
            <person name="Meyerdierks A."/>
            <person name="Storesund J.E."/>
            <person name="Kallscheuer N."/>
            <person name="Luecker S."/>
            <person name="Lage O.M."/>
            <person name="Pohl T."/>
            <person name="Merkel B.J."/>
            <person name="Hornburger P."/>
            <person name="Mueller R.-W."/>
            <person name="Bruemmer F."/>
            <person name="Labrenz M."/>
            <person name="Spormann A.M."/>
            <person name="Op Den Camp H."/>
            <person name="Overmann J."/>
            <person name="Amann R."/>
            <person name="Jetten M.S.M."/>
            <person name="Mascher T."/>
            <person name="Medema M.H."/>
            <person name="Devos D.P."/>
            <person name="Kaster A.-K."/>
            <person name="Ovreas L."/>
            <person name="Rohde M."/>
            <person name="Galperin M.Y."/>
            <person name="Jogler C."/>
        </authorList>
    </citation>
    <scope>NUCLEOTIDE SEQUENCE [LARGE SCALE GENOMIC DNA]</scope>
    <source>
        <strain evidence="1 2">Poly51</strain>
    </source>
</reference>
<dbReference type="AlphaFoldDB" id="A0A5C6FF61"/>
<accession>A0A5C6FF61</accession>
<dbReference type="Proteomes" id="UP000318288">
    <property type="component" value="Unassembled WGS sequence"/>
</dbReference>
<proteinExistence type="predicted"/>
<evidence type="ECO:0000313" key="2">
    <source>
        <dbReference type="Proteomes" id="UP000318288"/>
    </source>
</evidence>
<dbReference type="EMBL" id="SJPW01000002">
    <property type="protein sequence ID" value="TWU58766.1"/>
    <property type="molecule type" value="Genomic_DNA"/>
</dbReference>
<organism evidence="1 2">
    <name type="scientific">Rubripirellula tenax</name>
    <dbReference type="NCBI Taxonomy" id="2528015"/>
    <lineage>
        <taxon>Bacteria</taxon>
        <taxon>Pseudomonadati</taxon>
        <taxon>Planctomycetota</taxon>
        <taxon>Planctomycetia</taxon>
        <taxon>Pirellulales</taxon>
        <taxon>Pirellulaceae</taxon>
        <taxon>Rubripirellula</taxon>
    </lineage>
</organism>
<name>A0A5C6FF61_9BACT</name>
<keyword evidence="2" id="KW-1185">Reference proteome</keyword>
<comment type="caution">
    <text evidence="1">The sequence shown here is derived from an EMBL/GenBank/DDBJ whole genome shotgun (WGS) entry which is preliminary data.</text>
</comment>
<protein>
    <submittedName>
        <fullName evidence="1">Uncharacterized protein</fullName>
    </submittedName>
</protein>
<sequence>MPSSNSSRVTFYDAKIDFSDKAKTVMWYCFAPGRLIASDHILGAPCRCD</sequence>
<gene>
    <name evidence="1" type="ORF">Poly51_15460</name>
</gene>